<evidence type="ECO:0000256" key="1">
    <source>
        <dbReference type="SAM" id="Phobius"/>
    </source>
</evidence>
<feature type="transmembrane region" description="Helical" evidence="1">
    <location>
        <begin position="12"/>
        <end position="29"/>
    </location>
</feature>
<dbReference type="AlphaFoldDB" id="A0A2H9MNF1"/>
<dbReference type="Proteomes" id="UP000228989">
    <property type="component" value="Unassembled WGS sequence"/>
</dbReference>
<keyword evidence="1" id="KW-0812">Transmembrane</keyword>
<accession>A0A2H9MNF1</accession>
<keyword evidence="1" id="KW-1133">Transmembrane helix</keyword>
<name>A0A2H9MNF1_HUBC1</name>
<sequence>MFDDTVIKENSPFPMSAIIIIFVLIMIDIKKAELSILDISRYSFLGFFEIIAKIKIDMIYSSRFGKKREKIINIIFLKIHRED</sequence>
<keyword evidence="1" id="KW-0472">Membrane</keyword>
<dbReference type="EMBL" id="PFFF01000001">
    <property type="protein sequence ID" value="PIV89932.1"/>
    <property type="molecule type" value="Genomic_DNA"/>
</dbReference>
<evidence type="ECO:0000313" key="3">
    <source>
        <dbReference type="Proteomes" id="UP000228989"/>
    </source>
</evidence>
<proteinExistence type="predicted"/>
<protein>
    <submittedName>
        <fullName evidence="2">Uncharacterized protein</fullName>
    </submittedName>
</protein>
<reference evidence="3" key="1">
    <citation type="submission" date="2017-09" db="EMBL/GenBank/DDBJ databases">
        <title>Depth-based differentiation of microbial function through sediment-hosted aquifers and enrichment of novel symbionts in the deep terrestrial subsurface.</title>
        <authorList>
            <person name="Probst A.J."/>
            <person name="Ladd B."/>
            <person name="Jarett J.K."/>
            <person name="Geller-Mcgrath D.E."/>
            <person name="Sieber C.M.K."/>
            <person name="Emerson J.B."/>
            <person name="Anantharaman K."/>
            <person name="Thomas B.C."/>
            <person name="Malmstrom R."/>
            <person name="Stieglmeier M."/>
            <person name="Klingl A."/>
            <person name="Woyke T."/>
            <person name="Ryan C.M."/>
            <person name="Banfield J.F."/>
        </authorList>
    </citation>
    <scope>NUCLEOTIDE SEQUENCE [LARGE SCALE GENOMIC DNA]</scope>
</reference>
<comment type="caution">
    <text evidence="2">The sequence shown here is derived from an EMBL/GenBank/DDBJ whole genome shotgun (WGS) entry which is preliminary data.</text>
</comment>
<gene>
    <name evidence="2" type="ORF">COW47_00095</name>
</gene>
<evidence type="ECO:0000313" key="2">
    <source>
        <dbReference type="EMBL" id="PIV89932.1"/>
    </source>
</evidence>
<organism evidence="2 3">
    <name type="scientific">Huberarchaeum crystalense</name>
    <dbReference type="NCBI Taxonomy" id="2014257"/>
    <lineage>
        <taxon>Archaea</taxon>
        <taxon>Candidatus Huberarchaeota</taxon>
        <taxon>Candidatus Huberarchaeia</taxon>
        <taxon>Candidatus Huberarchaeales</taxon>
        <taxon>Candidatus Huberarchaeaceae</taxon>
        <taxon>Candidatus Huberarchaeum</taxon>
    </lineage>
</organism>